<dbReference type="FunFam" id="1.10.1410.10:FF:000012">
    <property type="entry name" value="Nucleolar protein 6"/>
    <property type="match status" value="1"/>
</dbReference>
<evidence type="ECO:0000256" key="6">
    <source>
        <dbReference type="ARBA" id="ARBA00022786"/>
    </source>
</evidence>
<keyword evidence="9 12" id="KW-0539">Nucleus</keyword>
<accession>A0A8S1ZLE9</accession>
<dbReference type="InterPro" id="IPR005554">
    <property type="entry name" value="NOL6/Upt22"/>
</dbReference>
<evidence type="ECO:0000256" key="1">
    <source>
        <dbReference type="ARBA" id="ARBA00004604"/>
    </source>
</evidence>
<dbReference type="PROSITE" id="PS50127">
    <property type="entry name" value="UBC_2"/>
    <property type="match status" value="1"/>
</dbReference>
<dbReference type="Pfam" id="PF17405">
    <property type="entry name" value="Nrap_D4"/>
    <property type="match status" value="1"/>
</dbReference>
<evidence type="ECO:0000256" key="9">
    <source>
        <dbReference type="ARBA" id="ARBA00023242"/>
    </source>
</evidence>
<dbReference type="InterPro" id="IPR016135">
    <property type="entry name" value="UBQ-conjugating_enzyme/RWD"/>
</dbReference>
<dbReference type="GO" id="GO:0032545">
    <property type="term" value="C:CURI complex"/>
    <property type="evidence" value="ECO:0007669"/>
    <property type="project" value="TreeGrafter"/>
</dbReference>
<dbReference type="InterPro" id="IPR035368">
    <property type="entry name" value="Nrap_D3"/>
</dbReference>
<evidence type="ECO:0000256" key="3">
    <source>
        <dbReference type="ARBA" id="ARBA00012486"/>
    </source>
</evidence>
<gene>
    <name evidence="15" type="ORF">AARE701A_LOCUS4043</name>
</gene>
<dbReference type="GO" id="GO:0061631">
    <property type="term" value="F:ubiquitin conjugating enzyme activity"/>
    <property type="evidence" value="ECO:0007669"/>
    <property type="project" value="UniProtKB-EC"/>
</dbReference>
<dbReference type="PANTHER" id="PTHR17972:SF0">
    <property type="entry name" value="NUCLEOLAR PROTEIN 6"/>
    <property type="match status" value="1"/>
</dbReference>
<dbReference type="Gene3D" id="1.10.1410.10">
    <property type="match status" value="1"/>
</dbReference>
<comment type="subcellular location">
    <subcellularLocation>
        <location evidence="1 12">Nucleus</location>
        <location evidence="1 12">Nucleolus</location>
    </subcellularLocation>
</comment>
<dbReference type="PROSITE" id="PS00183">
    <property type="entry name" value="UBC_1"/>
    <property type="match status" value="1"/>
</dbReference>
<evidence type="ECO:0000313" key="16">
    <source>
        <dbReference type="Proteomes" id="UP000682877"/>
    </source>
</evidence>
<comment type="function">
    <text evidence="10">Accepts the ubiquitin from the E1 complex and catalyzes its covalent attachment to other proteins.</text>
</comment>
<keyword evidence="7" id="KW-0067">ATP-binding</keyword>
<dbReference type="InterPro" id="IPR000608">
    <property type="entry name" value="UBC"/>
</dbReference>
<organism evidence="15 16">
    <name type="scientific">Arabidopsis arenosa</name>
    <name type="common">Sand rock-cress</name>
    <name type="synonym">Cardaminopsis arenosa</name>
    <dbReference type="NCBI Taxonomy" id="38785"/>
    <lineage>
        <taxon>Eukaryota</taxon>
        <taxon>Viridiplantae</taxon>
        <taxon>Streptophyta</taxon>
        <taxon>Embryophyta</taxon>
        <taxon>Tracheophyta</taxon>
        <taxon>Spermatophyta</taxon>
        <taxon>Magnoliopsida</taxon>
        <taxon>eudicotyledons</taxon>
        <taxon>Gunneridae</taxon>
        <taxon>Pentapetalae</taxon>
        <taxon>rosids</taxon>
        <taxon>malvids</taxon>
        <taxon>Brassicales</taxon>
        <taxon>Brassicaceae</taxon>
        <taxon>Camelineae</taxon>
        <taxon>Arabidopsis</taxon>
    </lineage>
</organism>
<evidence type="ECO:0000256" key="2">
    <source>
        <dbReference type="ARBA" id="ARBA00006674"/>
    </source>
</evidence>
<keyword evidence="4" id="KW-0808">Transferase</keyword>
<proteinExistence type="inferred from homology"/>
<evidence type="ECO:0000259" key="14">
    <source>
        <dbReference type="PROSITE" id="PS50127"/>
    </source>
</evidence>
<dbReference type="Pfam" id="PF17407">
    <property type="entry name" value="Nrap_D6"/>
    <property type="match status" value="1"/>
</dbReference>
<evidence type="ECO:0000256" key="4">
    <source>
        <dbReference type="ARBA" id="ARBA00022679"/>
    </source>
</evidence>
<feature type="compositionally biased region" description="Acidic residues" evidence="13">
    <location>
        <begin position="1191"/>
        <end position="1214"/>
    </location>
</feature>
<dbReference type="GO" id="GO:0006511">
    <property type="term" value="P:ubiquitin-dependent protein catabolic process"/>
    <property type="evidence" value="ECO:0007669"/>
    <property type="project" value="UniProtKB-ARBA"/>
</dbReference>
<dbReference type="EMBL" id="LR999452">
    <property type="protein sequence ID" value="CAE5962267.1"/>
    <property type="molecule type" value="Genomic_DNA"/>
</dbReference>
<dbReference type="InterPro" id="IPR035082">
    <property type="entry name" value="Nrap_D1"/>
</dbReference>
<feature type="active site" description="Glycyl thioester intermediate" evidence="11">
    <location>
        <position position="1122"/>
    </location>
</feature>
<dbReference type="Pfam" id="PF17404">
    <property type="entry name" value="Nrap_D3"/>
    <property type="match status" value="1"/>
</dbReference>
<dbReference type="CDD" id="cd23797">
    <property type="entry name" value="UBCc_UBE2H"/>
    <property type="match status" value="1"/>
</dbReference>
<comment type="similarity">
    <text evidence="2 12">Belongs to the NRAP family.</text>
</comment>
<evidence type="ECO:0000256" key="10">
    <source>
        <dbReference type="ARBA" id="ARBA00056190"/>
    </source>
</evidence>
<evidence type="ECO:0000256" key="7">
    <source>
        <dbReference type="ARBA" id="ARBA00022840"/>
    </source>
</evidence>
<dbReference type="InterPro" id="IPR035371">
    <property type="entry name" value="Nrap_D6"/>
</dbReference>
<evidence type="ECO:0000256" key="11">
    <source>
        <dbReference type="PROSITE-ProRule" id="PRU10133"/>
    </source>
</evidence>
<protein>
    <recommendedName>
        <fullName evidence="3">E2 ubiquitin-conjugating enzyme</fullName>
        <ecNumber evidence="3">2.3.2.23</ecNumber>
    </recommendedName>
</protein>
<evidence type="ECO:0000313" key="15">
    <source>
        <dbReference type="EMBL" id="CAE5962267.1"/>
    </source>
</evidence>
<keyword evidence="5" id="KW-0547">Nucleotide-binding</keyword>
<dbReference type="Pfam" id="PF00179">
    <property type="entry name" value="UQ_con"/>
    <property type="match status" value="1"/>
</dbReference>
<dbReference type="FunFam" id="3.10.110.10:FF:000024">
    <property type="entry name" value="Ubiquitin-conjugating enzyme 5, E2"/>
    <property type="match status" value="1"/>
</dbReference>
<dbReference type="AlphaFoldDB" id="A0A8S1ZLE9"/>
<dbReference type="Gene3D" id="3.10.110.10">
    <property type="entry name" value="Ubiquitin Conjugating Enzyme"/>
    <property type="match status" value="1"/>
</dbReference>
<feature type="region of interest" description="Disordered" evidence="13">
    <location>
        <begin position="1183"/>
        <end position="1222"/>
    </location>
</feature>
<keyword evidence="16" id="KW-1185">Reference proteome</keyword>
<evidence type="ECO:0000256" key="13">
    <source>
        <dbReference type="SAM" id="MobiDB-lite"/>
    </source>
</evidence>
<name>A0A8S1ZLE9_ARAAE</name>
<dbReference type="InterPro" id="IPR035367">
    <property type="entry name" value="Nrap_D2"/>
</dbReference>
<keyword evidence="6" id="KW-0833">Ubl conjugation pathway</keyword>
<feature type="domain" description="UBC core" evidence="14">
    <location>
        <begin position="1037"/>
        <end position="1185"/>
    </location>
</feature>
<dbReference type="GO" id="GO:0003723">
    <property type="term" value="F:RNA binding"/>
    <property type="evidence" value="ECO:0007669"/>
    <property type="project" value="UniProtKB-KW"/>
</dbReference>
<dbReference type="GO" id="GO:0006409">
    <property type="term" value="P:tRNA export from nucleus"/>
    <property type="evidence" value="ECO:0007669"/>
    <property type="project" value="TreeGrafter"/>
</dbReference>
<dbReference type="Proteomes" id="UP000682877">
    <property type="component" value="Chromosome 2"/>
</dbReference>
<keyword evidence="8 12" id="KW-0694">RNA-binding</keyword>
<dbReference type="GO" id="GO:0034456">
    <property type="term" value="C:UTP-C complex"/>
    <property type="evidence" value="ECO:0007669"/>
    <property type="project" value="TreeGrafter"/>
</dbReference>
<dbReference type="GO" id="GO:0006364">
    <property type="term" value="P:rRNA processing"/>
    <property type="evidence" value="ECO:0007669"/>
    <property type="project" value="TreeGrafter"/>
</dbReference>
<evidence type="ECO:0000256" key="8">
    <source>
        <dbReference type="ARBA" id="ARBA00022884"/>
    </source>
</evidence>
<dbReference type="InterPro" id="IPR035369">
    <property type="entry name" value="Nrap_D4"/>
</dbReference>
<dbReference type="InterPro" id="IPR035370">
    <property type="entry name" value="Nrap_D5"/>
</dbReference>
<reference evidence="15" key="1">
    <citation type="submission" date="2021-01" db="EMBL/GenBank/DDBJ databases">
        <authorList>
            <person name="Bezrukov I."/>
        </authorList>
    </citation>
    <scope>NUCLEOTIDE SEQUENCE</scope>
</reference>
<dbReference type="SUPFAM" id="SSF54495">
    <property type="entry name" value="UBC-like"/>
    <property type="match status" value="1"/>
</dbReference>
<dbReference type="EC" id="2.3.2.23" evidence="3"/>
<evidence type="ECO:0000256" key="5">
    <source>
        <dbReference type="ARBA" id="ARBA00022741"/>
    </source>
</evidence>
<dbReference type="GO" id="GO:0032040">
    <property type="term" value="C:small-subunit processome"/>
    <property type="evidence" value="ECO:0007669"/>
    <property type="project" value="TreeGrafter"/>
</dbReference>
<dbReference type="Pfam" id="PF03813">
    <property type="entry name" value="Nrap"/>
    <property type="match status" value="1"/>
</dbReference>
<dbReference type="GO" id="GO:0005524">
    <property type="term" value="F:ATP binding"/>
    <property type="evidence" value="ECO:0007669"/>
    <property type="project" value="UniProtKB-KW"/>
</dbReference>
<dbReference type="InterPro" id="IPR023313">
    <property type="entry name" value="UBQ-conjugating_AS"/>
</dbReference>
<dbReference type="Pfam" id="PF17403">
    <property type="entry name" value="Nrap_D2"/>
    <property type="match status" value="1"/>
</dbReference>
<dbReference type="Pfam" id="PF17406">
    <property type="entry name" value="Nrap_D5"/>
    <property type="match status" value="1"/>
</dbReference>
<evidence type="ECO:0000256" key="12">
    <source>
        <dbReference type="RuleBase" id="RU364032"/>
    </source>
</evidence>
<sequence>MEADTKTDSRTLKVNDLLKDVRLDYDSLRKLVDDAVSSIEKSIDGIPEDFKVTSELAPNFVKDIGADKVEFSFKKPNGFNLCGSYSIRSMAKPDTSVDLLVHLPKECFYEKDYMNHRYHAKRCLYLCVIKKHLLSSSSIEKVVWSTLQNEARKPVLVVFPAKKLDQFPGFSIRLIPSATSLFSVAKLSMGRNNVRSVTADGVPEPTPTYNSSILEDMFLEENSEFLNKTFSEWKELSDALILLKIWARQRSSIYVYDCLNGFLISVILSYLATHAKINKALNALDIFRVTLDFIATSKLWERGLYLPPQSEIRVSKEEKMQFRELFPVVICDSSTFVNLAFRMTSVGFQELQDEASLMLKCMEKLRDGGFEEIFMTKIDYPVKYDHCIRLQLKGKTAVSMSGFCLDKECWRLYEQKVQSLLLEGLGDRAKSIRVVWRNTNQDWHVESGLSVLDREPLFIGISVSSTEKAYRTVDIGPDAENKIEALRFRKFWGEKSDLRRFKDGRIAESTVWETQQWTKHLIMKQIVEYILKRHLSLSSDDIVQLVDQLDFSLDYGGKDPISLSGNLLQAYEVLSKCLREIEGIPLKVSSVQPLDSALRFTSVFPPEPHPVACEKIDSRRLQKLMPSCIPAMEVMIQLEGSGNWPMDDLAVEKTKSAFLLKIAESLQNVKGIPCTATEDNVDVFMGGYAFRLRILHERGLSLVKREIGVDPVKHVSSIDKMLFIRSQHASMINGLQGRFPIYAPVARLAKRWVSAHLFSGCLAEEAIELLVAHVFLTPLPLGVPCSRINGFLRFLRLLADYDWMFYPLIVDINNDFGRNDEKEITDNFMSSRKGYEEDRQNISSAMFLAAPYDKASEAWTATSPNLLEQKRLVAYARSSANVLSKLVLQEHNDSVRWECLFRTPLHNYDAVILLHRDKLPYPRRLLFPSELNQGKHVARGKASRLFNPFMSPGDLKRSHEELKNKLMVDFEPTKCLLSGLQAKFGTLKPWYDHIGGDAIGLTWNKHNSKKRERDEEEEESNPMEMLKAVAKKKKRETMSSPSKRREMDLMKLMMSDYKVEMINDGMQEFFVEFNGPKDSIYEGGVWKIRVELPDAYPYKSPSVGFITKIYHPNVDEMSGSVCLDVINQTWSPMFDLVNVFETFLPQLLLYPNPSDPLNGEAAALMMRDRPTYEQRVKEYCEKYAKPRADTEEMSSDDEMSEDEYASDGDDEDDVAIAGKLDP</sequence>
<dbReference type="SMART" id="SM00212">
    <property type="entry name" value="UBCc"/>
    <property type="match status" value="1"/>
</dbReference>
<dbReference type="PANTHER" id="PTHR17972">
    <property type="entry name" value="NUCLEOLAR RNA-ASSOCIATED PROTEIN"/>
    <property type="match status" value="1"/>
</dbReference>